<organism evidence="1 2">
    <name type="scientific">Flavobacterium caeni</name>
    <dbReference type="NCBI Taxonomy" id="490189"/>
    <lineage>
        <taxon>Bacteria</taxon>
        <taxon>Pseudomonadati</taxon>
        <taxon>Bacteroidota</taxon>
        <taxon>Flavobacteriia</taxon>
        <taxon>Flavobacteriales</taxon>
        <taxon>Flavobacteriaceae</taxon>
        <taxon>Flavobacterium</taxon>
    </lineage>
</organism>
<dbReference type="OrthoDB" id="1929915at2"/>
<evidence type="ECO:0008006" key="3">
    <source>
        <dbReference type="Google" id="ProtNLM"/>
    </source>
</evidence>
<accession>A0A1G5EFY5</accession>
<evidence type="ECO:0000313" key="2">
    <source>
        <dbReference type="Proteomes" id="UP000199354"/>
    </source>
</evidence>
<dbReference type="AlphaFoldDB" id="A0A1G5EFY5"/>
<protein>
    <recommendedName>
        <fullName evidence="3">Helix-turn-helix domain-containing protein</fullName>
    </recommendedName>
</protein>
<dbReference type="STRING" id="490189.SAMN02927903_01033"/>
<dbReference type="RefSeq" id="WP_091141225.1">
    <property type="nucleotide sequence ID" value="NZ_FMVF01000004.1"/>
</dbReference>
<gene>
    <name evidence="1" type="ORF">SAMN02927903_01033</name>
</gene>
<sequence>MSFSSTDFGIVIAGQFYPIEGVSQIVEAFSQIAMNRFEKQLDDLKKKSEIGKRNLTVNEIATLTNRNPATVMRHLRMGLLLGTKVGKSWLISEENYLKYKSNTREQS</sequence>
<keyword evidence="2" id="KW-1185">Reference proteome</keyword>
<dbReference type="Proteomes" id="UP000199354">
    <property type="component" value="Unassembled WGS sequence"/>
</dbReference>
<proteinExistence type="predicted"/>
<evidence type="ECO:0000313" key="1">
    <source>
        <dbReference type="EMBL" id="SCY25368.1"/>
    </source>
</evidence>
<dbReference type="EMBL" id="FMVF01000004">
    <property type="protein sequence ID" value="SCY25368.1"/>
    <property type="molecule type" value="Genomic_DNA"/>
</dbReference>
<name>A0A1G5EFY5_9FLAO</name>
<reference evidence="1 2" key="1">
    <citation type="submission" date="2016-10" db="EMBL/GenBank/DDBJ databases">
        <authorList>
            <person name="de Groot N.N."/>
        </authorList>
    </citation>
    <scope>NUCLEOTIDE SEQUENCE [LARGE SCALE GENOMIC DNA]</scope>
    <source>
        <strain evidence="1 2">CGMCC 1.7031</strain>
    </source>
</reference>